<proteinExistence type="predicted"/>
<dbReference type="Proteomes" id="UP001165960">
    <property type="component" value="Unassembled WGS sequence"/>
</dbReference>
<evidence type="ECO:0000313" key="1">
    <source>
        <dbReference type="EMBL" id="KAJ9059932.1"/>
    </source>
</evidence>
<comment type="caution">
    <text evidence="1">The sequence shown here is derived from an EMBL/GenBank/DDBJ whole genome shotgun (WGS) entry which is preliminary data.</text>
</comment>
<evidence type="ECO:0000313" key="2">
    <source>
        <dbReference type="Proteomes" id="UP001165960"/>
    </source>
</evidence>
<dbReference type="EMBL" id="QTSX02005320">
    <property type="protein sequence ID" value="KAJ9059932.1"/>
    <property type="molecule type" value="Genomic_DNA"/>
</dbReference>
<name>A0ACC2SBZ0_9FUNG</name>
<reference evidence="1" key="1">
    <citation type="submission" date="2022-04" db="EMBL/GenBank/DDBJ databases">
        <title>Genome of the entomopathogenic fungus Entomophthora muscae.</title>
        <authorList>
            <person name="Elya C."/>
            <person name="Lovett B.R."/>
            <person name="Lee E."/>
            <person name="Macias A.M."/>
            <person name="Hajek A.E."/>
            <person name="De Bivort B.L."/>
            <person name="Kasson M.T."/>
            <person name="De Fine Licht H.H."/>
            <person name="Stajich J.E."/>
        </authorList>
    </citation>
    <scope>NUCLEOTIDE SEQUENCE</scope>
    <source>
        <strain evidence="1">Berkeley</strain>
    </source>
</reference>
<keyword evidence="2" id="KW-1185">Reference proteome</keyword>
<protein>
    <submittedName>
        <fullName evidence="1">Uncharacterized protein</fullName>
    </submittedName>
</protein>
<accession>A0ACC2SBZ0</accession>
<sequence>MFLLDSGILNTRTASSLSAKPPKAPKKLPPPPSVPRSLERQSLQPHLLPLLPPLPSSSTSPSPSPQKSRPIKSDGDLTNHSFYHSEADSEPTKECRAKKAKAAKEPTSSSGKKKEASKQASKNPSPPPPNGSSPPSSSDPQDEPEDYSKKFKASGHVAWDPLAIHNICNVDGEFKVPKCFPRYFLIMSVKGSPGYVADNYIFNCNNQKWQTKSKHFVCKDKTCGARLNTEGWAQVMLEKGEHTCEPPII</sequence>
<gene>
    <name evidence="1" type="ORF">DSO57_1036412</name>
</gene>
<organism evidence="1 2">
    <name type="scientific">Entomophthora muscae</name>
    <dbReference type="NCBI Taxonomy" id="34485"/>
    <lineage>
        <taxon>Eukaryota</taxon>
        <taxon>Fungi</taxon>
        <taxon>Fungi incertae sedis</taxon>
        <taxon>Zoopagomycota</taxon>
        <taxon>Entomophthoromycotina</taxon>
        <taxon>Entomophthoromycetes</taxon>
        <taxon>Entomophthorales</taxon>
        <taxon>Entomophthoraceae</taxon>
        <taxon>Entomophthora</taxon>
    </lineage>
</organism>